<dbReference type="EMBL" id="SGPL01000070">
    <property type="protein sequence ID" value="THH18625.1"/>
    <property type="molecule type" value="Genomic_DNA"/>
</dbReference>
<comment type="caution">
    <text evidence="17">The sequence shown here is derived from an EMBL/GenBank/DDBJ whole genome shotgun (WGS) entry which is preliminary data.</text>
</comment>
<dbReference type="FunFam" id="3.30.70.330:FF:000029">
    <property type="entry name" value="U2 small nuclear ribonucleoprotein B"/>
    <property type="match status" value="1"/>
</dbReference>
<dbReference type="GO" id="GO:0051287">
    <property type="term" value="F:NAD binding"/>
    <property type="evidence" value="ECO:0007669"/>
    <property type="project" value="InterPro"/>
</dbReference>
<dbReference type="Gene3D" id="3.30.70.330">
    <property type="match status" value="2"/>
</dbReference>
<evidence type="ECO:0000256" key="15">
    <source>
        <dbReference type="RuleBase" id="RU003426"/>
    </source>
</evidence>
<sequence>MSSTIPNSQKTYRVALRGDAILTSPRWNKGTAFTERERKAFGLTGRLPHRVNTIDEQCARAYDQLNSRTEPIRKNSFLQSMKDQNWVLYYQLVQRHLRELIPIIYTPTEADAIAQYSHLFRRSEGLYLTFPHQESMEEDFLEQTRGREIDLIVCSDAEAILGIGDQGVGGIGISAAKSVIYTLVGGIDPSRSLSVTLDVGTDNESLLKDNLYVGWPHNRIRDEEYDKFIDKFIQLVRKYYPHSLLHFEDFGVSNAQRLLELYRDQHAVFNDDVQGTGAVTLAAVMSAIGVTKSKLADQRIIIYGAGSAGLGIAYQLRDALVLRDSVSREEANKVFYLIDRFGLIKDSLGPDKIRPSLREFVRPDAEWDGVSTNEKGEVGLLEVVKKVKPTILIGCSTHAGGFTEEVVKEMAKGCERPIIMPLSNPSRLVEIDPAKANEWSGGKALLATGSPFPPAKMPNGKEYIIAECNNALIYPGLGARAVLSQSRSLTDSMILAGAQRLASLSPALKDPDDSLLPDFADAPEVNFEVAVAVVEQAIDEGSSGVKWGKEEARERARAMQWLPVYVEYEYDENGERLLFFKMSEITPPPLAPKVEQPTGIPIPVAAAIPPKQEEPEFVSETLYIQNLNEKIKISVLKASLRGLFKSYGEVLDVVAHDNLRMRGQAFVSFASADIAQKALKEVKGFPLYSKPMQISFARTRSDAVVRRLDAANFELHKKRREDNKKTTRYTNPLKRKFRDKRMASEMDGANAAPAPKRPNVQMPDEYLPPNKILFLQNLPESVSKDQLMALFSQYPNLHEVRLIPTKKDIAFVEYMDEGSATVAKDALHNYKLDGENKIKITFARK</sequence>
<dbReference type="SMART" id="SM00919">
    <property type="entry name" value="Malic_M"/>
    <property type="match status" value="1"/>
</dbReference>
<dbReference type="SUPFAM" id="SSF53223">
    <property type="entry name" value="Aminoacid dehydrogenase-like, N-terminal domain"/>
    <property type="match status" value="1"/>
</dbReference>
<keyword evidence="13" id="KW-0687">Ribonucleoprotein</keyword>
<dbReference type="InterPro" id="IPR037062">
    <property type="entry name" value="Malic_N_dom_sf"/>
</dbReference>
<dbReference type="InterPro" id="IPR046346">
    <property type="entry name" value="Aminoacid_DH-like_N_sf"/>
</dbReference>
<dbReference type="GO" id="GO:0046872">
    <property type="term" value="F:metal ion binding"/>
    <property type="evidence" value="ECO:0007669"/>
    <property type="project" value="UniProtKB-KW"/>
</dbReference>
<dbReference type="InterPro" id="IPR012301">
    <property type="entry name" value="Malic_N_dom"/>
</dbReference>
<dbReference type="GO" id="GO:0008380">
    <property type="term" value="P:RNA splicing"/>
    <property type="evidence" value="ECO:0007669"/>
    <property type="project" value="UniProtKB-KW"/>
</dbReference>
<evidence type="ECO:0000256" key="12">
    <source>
        <dbReference type="ARBA" id="ARBA00023242"/>
    </source>
</evidence>
<evidence type="ECO:0000256" key="14">
    <source>
        <dbReference type="PROSITE-ProRule" id="PRU00176"/>
    </source>
</evidence>
<comment type="similarity">
    <text evidence="4 15">Belongs to the malic enzymes family.</text>
</comment>
<evidence type="ECO:0000256" key="13">
    <source>
        <dbReference type="ARBA" id="ARBA00023274"/>
    </source>
</evidence>
<dbReference type="FunFam" id="3.40.50.10380:FF:000001">
    <property type="entry name" value="NAD-dependent malic enzyme"/>
    <property type="match status" value="1"/>
</dbReference>
<comment type="subcellular location">
    <subcellularLocation>
        <location evidence="2">Nucleus</location>
    </subcellularLocation>
</comment>
<accession>A0A4S4M195</accession>
<dbReference type="PROSITE" id="PS50102">
    <property type="entry name" value="RRM"/>
    <property type="match status" value="2"/>
</dbReference>
<protein>
    <recommendedName>
        <fullName evidence="15">Malic enzyme</fullName>
    </recommendedName>
</protein>
<dbReference type="InterPro" id="IPR015884">
    <property type="entry name" value="Malic_enzyme_CS"/>
</dbReference>
<dbReference type="SMART" id="SM01274">
    <property type="entry name" value="malic"/>
    <property type="match status" value="1"/>
</dbReference>
<dbReference type="InterPro" id="IPR001891">
    <property type="entry name" value="Malic_OxRdtase"/>
</dbReference>
<dbReference type="CDD" id="cd12247">
    <property type="entry name" value="RRM2_U1A_like"/>
    <property type="match status" value="1"/>
</dbReference>
<dbReference type="InterPro" id="IPR012302">
    <property type="entry name" value="Malic_NAD-bd"/>
</dbReference>
<dbReference type="GO" id="GO:0003723">
    <property type="term" value="F:RNA binding"/>
    <property type="evidence" value="ECO:0007669"/>
    <property type="project" value="UniProtKB-UniRule"/>
</dbReference>
<keyword evidence="6 15" id="KW-0479">Metal-binding</keyword>
<dbReference type="Proteomes" id="UP000310158">
    <property type="component" value="Unassembled WGS sequence"/>
</dbReference>
<evidence type="ECO:0000256" key="11">
    <source>
        <dbReference type="ARBA" id="ARBA00023187"/>
    </source>
</evidence>
<evidence type="ECO:0000313" key="18">
    <source>
        <dbReference type="Proteomes" id="UP000310158"/>
    </source>
</evidence>
<dbReference type="OrthoDB" id="5365701at2759"/>
<dbReference type="GO" id="GO:0006108">
    <property type="term" value="P:malate metabolic process"/>
    <property type="evidence" value="ECO:0007669"/>
    <property type="project" value="TreeGrafter"/>
</dbReference>
<dbReference type="GO" id="GO:0006397">
    <property type="term" value="P:mRNA processing"/>
    <property type="evidence" value="ECO:0007669"/>
    <property type="project" value="UniProtKB-KW"/>
</dbReference>
<evidence type="ECO:0000256" key="2">
    <source>
        <dbReference type="ARBA" id="ARBA00004123"/>
    </source>
</evidence>
<feature type="domain" description="RRM" evidence="16">
    <location>
        <begin position="771"/>
        <end position="845"/>
    </location>
</feature>
<organism evidence="17 18">
    <name type="scientific">Bondarzewia mesenterica</name>
    <dbReference type="NCBI Taxonomy" id="1095465"/>
    <lineage>
        <taxon>Eukaryota</taxon>
        <taxon>Fungi</taxon>
        <taxon>Dikarya</taxon>
        <taxon>Basidiomycota</taxon>
        <taxon>Agaricomycotina</taxon>
        <taxon>Agaricomycetes</taxon>
        <taxon>Russulales</taxon>
        <taxon>Bondarzewiaceae</taxon>
        <taxon>Bondarzewia</taxon>
    </lineage>
</organism>
<dbReference type="GO" id="GO:0005829">
    <property type="term" value="C:cytosol"/>
    <property type="evidence" value="ECO:0007669"/>
    <property type="project" value="TreeGrafter"/>
</dbReference>
<dbReference type="GO" id="GO:0004471">
    <property type="term" value="F:malate dehydrogenase (decarboxylating) (NAD+) activity"/>
    <property type="evidence" value="ECO:0007669"/>
    <property type="project" value="TreeGrafter"/>
</dbReference>
<keyword evidence="18" id="KW-1185">Reference proteome</keyword>
<dbReference type="SMART" id="SM00360">
    <property type="entry name" value="RRM"/>
    <property type="match status" value="2"/>
</dbReference>
<dbReference type="NCBIfam" id="NF010052">
    <property type="entry name" value="PRK13529.1"/>
    <property type="match status" value="1"/>
</dbReference>
<evidence type="ECO:0000259" key="16">
    <source>
        <dbReference type="PROSITE" id="PS50102"/>
    </source>
</evidence>
<comment type="similarity">
    <text evidence="3">Belongs to the RRM U1 A/B'' family.</text>
</comment>
<feature type="domain" description="RRM" evidence="16">
    <location>
        <begin position="620"/>
        <end position="699"/>
    </location>
</feature>
<evidence type="ECO:0000256" key="8">
    <source>
        <dbReference type="ARBA" id="ARBA00022737"/>
    </source>
</evidence>
<dbReference type="SUPFAM" id="SSF51735">
    <property type="entry name" value="NAD(P)-binding Rossmann-fold domains"/>
    <property type="match status" value="1"/>
</dbReference>
<dbReference type="Pfam" id="PF00076">
    <property type="entry name" value="RRM_1"/>
    <property type="match status" value="2"/>
</dbReference>
<reference evidence="17 18" key="1">
    <citation type="submission" date="2019-02" db="EMBL/GenBank/DDBJ databases">
        <title>Genome sequencing of the rare red list fungi Bondarzewia mesenterica.</title>
        <authorList>
            <person name="Buettner E."/>
            <person name="Kellner H."/>
        </authorList>
    </citation>
    <scope>NUCLEOTIDE SEQUENCE [LARGE SCALE GENOMIC DNA]</scope>
    <source>
        <strain evidence="17 18">DSM 108281</strain>
    </source>
</reference>
<dbReference type="InterPro" id="IPR012677">
    <property type="entry name" value="Nucleotide-bd_a/b_plait_sf"/>
</dbReference>
<dbReference type="PROSITE" id="PS00331">
    <property type="entry name" value="MALIC_ENZYMES"/>
    <property type="match status" value="1"/>
</dbReference>
<evidence type="ECO:0000256" key="9">
    <source>
        <dbReference type="ARBA" id="ARBA00022884"/>
    </source>
</evidence>
<dbReference type="GO" id="GO:0005681">
    <property type="term" value="C:spliceosomal complex"/>
    <property type="evidence" value="ECO:0007669"/>
    <property type="project" value="UniProtKB-KW"/>
</dbReference>
<keyword evidence="7" id="KW-0747">Spliceosome</keyword>
<dbReference type="Gene3D" id="3.40.50.10380">
    <property type="entry name" value="Malic enzyme, N-terminal domain"/>
    <property type="match status" value="1"/>
</dbReference>
<keyword evidence="5" id="KW-0507">mRNA processing</keyword>
<dbReference type="InterPro" id="IPR036291">
    <property type="entry name" value="NAD(P)-bd_dom_sf"/>
</dbReference>
<dbReference type="GO" id="GO:0030532">
    <property type="term" value="C:small nuclear ribonucleoprotein complex"/>
    <property type="evidence" value="ECO:0007669"/>
    <property type="project" value="UniProtKB-ARBA"/>
</dbReference>
<evidence type="ECO:0000256" key="5">
    <source>
        <dbReference type="ARBA" id="ARBA00022664"/>
    </source>
</evidence>
<comment type="cofactor">
    <cofactor evidence="1">
        <name>Mn(2+)</name>
        <dbReference type="ChEBI" id="CHEBI:29035"/>
    </cofactor>
</comment>
<evidence type="ECO:0000256" key="7">
    <source>
        <dbReference type="ARBA" id="ARBA00022728"/>
    </source>
</evidence>
<dbReference type="GO" id="GO:0005739">
    <property type="term" value="C:mitochondrion"/>
    <property type="evidence" value="ECO:0007669"/>
    <property type="project" value="TreeGrafter"/>
</dbReference>
<dbReference type="InterPro" id="IPR000504">
    <property type="entry name" value="RRM_dom"/>
</dbReference>
<keyword evidence="12" id="KW-0539">Nucleus</keyword>
<evidence type="ECO:0000313" key="17">
    <source>
        <dbReference type="EMBL" id="THH18625.1"/>
    </source>
</evidence>
<evidence type="ECO:0000256" key="6">
    <source>
        <dbReference type="ARBA" id="ARBA00022723"/>
    </source>
</evidence>
<keyword evidence="15" id="KW-0560">Oxidoreductase</keyword>
<keyword evidence="8" id="KW-0677">Repeat</keyword>
<dbReference type="CDD" id="cd12246">
    <property type="entry name" value="RRM1_U1A_like"/>
    <property type="match status" value="1"/>
</dbReference>
<keyword evidence="10" id="KW-0520">NAD</keyword>
<dbReference type="Pfam" id="PF00390">
    <property type="entry name" value="malic"/>
    <property type="match status" value="1"/>
</dbReference>
<name>A0A4S4M195_9AGAM</name>
<dbReference type="PANTHER" id="PTHR23406:SF34">
    <property type="entry name" value="NAD-DEPENDENT MALIC ENZYME, MITOCHONDRIAL"/>
    <property type="match status" value="1"/>
</dbReference>
<evidence type="ECO:0000256" key="10">
    <source>
        <dbReference type="ARBA" id="ARBA00023027"/>
    </source>
</evidence>
<evidence type="ECO:0000256" key="3">
    <source>
        <dbReference type="ARBA" id="ARBA00007243"/>
    </source>
</evidence>
<evidence type="ECO:0000256" key="1">
    <source>
        <dbReference type="ARBA" id="ARBA00001936"/>
    </source>
</evidence>
<gene>
    <name evidence="17" type="ORF">EW146_g2396</name>
</gene>
<dbReference type="Gene3D" id="3.40.50.720">
    <property type="entry name" value="NAD(P)-binding Rossmann-like Domain"/>
    <property type="match status" value="1"/>
</dbReference>
<proteinExistence type="inferred from homology"/>
<dbReference type="PRINTS" id="PR00072">
    <property type="entry name" value="MALOXRDTASE"/>
</dbReference>
<dbReference type="FunFam" id="3.30.70.330:FF:000039">
    <property type="entry name" value="U1 small nuclear ribonucleoprotein A"/>
    <property type="match status" value="1"/>
</dbReference>
<keyword evidence="9 14" id="KW-0694">RNA-binding</keyword>
<dbReference type="Pfam" id="PF03949">
    <property type="entry name" value="Malic_M"/>
    <property type="match status" value="1"/>
</dbReference>
<keyword evidence="11" id="KW-0508">mRNA splicing</keyword>
<dbReference type="PANTHER" id="PTHR23406">
    <property type="entry name" value="MALIC ENZYME-RELATED"/>
    <property type="match status" value="1"/>
</dbReference>
<dbReference type="AlphaFoldDB" id="A0A4S4M195"/>
<evidence type="ECO:0000256" key="4">
    <source>
        <dbReference type="ARBA" id="ARBA00008785"/>
    </source>
</evidence>
<dbReference type="SUPFAM" id="SSF54928">
    <property type="entry name" value="RNA-binding domain, RBD"/>
    <property type="match status" value="2"/>
</dbReference>
<dbReference type="InterPro" id="IPR035979">
    <property type="entry name" value="RBD_domain_sf"/>
</dbReference>